<evidence type="ECO:0000256" key="3">
    <source>
        <dbReference type="ARBA" id="ARBA00012438"/>
    </source>
</evidence>
<dbReference type="EMBL" id="JAUUUU010000001">
    <property type="protein sequence ID" value="MDP1519827.1"/>
    <property type="molecule type" value="Genomic_DNA"/>
</dbReference>
<evidence type="ECO:0000256" key="10">
    <source>
        <dbReference type="SAM" id="Phobius"/>
    </source>
</evidence>
<keyword evidence="4" id="KW-0597">Phosphoprotein</keyword>
<feature type="coiled-coil region" evidence="8">
    <location>
        <begin position="213"/>
        <end position="243"/>
    </location>
</feature>
<dbReference type="GO" id="GO:0016020">
    <property type="term" value="C:membrane"/>
    <property type="evidence" value="ECO:0007669"/>
    <property type="project" value="UniProtKB-SubCell"/>
</dbReference>
<evidence type="ECO:0000256" key="5">
    <source>
        <dbReference type="ARBA" id="ARBA00022679"/>
    </source>
</evidence>
<evidence type="ECO:0000256" key="4">
    <source>
        <dbReference type="ARBA" id="ARBA00022553"/>
    </source>
</evidence>
<dbReference type="Pfam" id="PF07730">
    <property type="entry name" value="HisKA_3"/>
    <property type="match status" value="1"/>
</dbReference>
<dbReference type="InterPro" id="IPR003594">
    <property type="entry name" value="HATPase_dom"/>
</dbReference>
<evidence type="ECO:0000256" key="2">
    <source>
        <dbReference type="ARBA" id="ARBA00004370"/>
    </source>
</evidence>
<dbReference type="InterPro" id="IPR050482">
    <property type="entry name" value="Sensor_HK_TwoCompSys"/>
</dbReference>
<gene>
    <name evidence="13" type="ORF">Q8A57_02475</name>
</gene>
<dbReference type="InterPro" id="IPR011712">
    <property type="entry name" value="Sig_transdc_His_kin_sub3_dim/P"/>
</dbReference>
<evidence type="ECO:0000313" key="14">
    <source>
        <dbReference type="Proteomes" id="UP001178354"/>
    </source>
</evidence>
<dbReference type="AlphaFoldDB" id="A0AAW8AYY4"/>
<dbReference type="PROSITE" id="PS50885">
    <property type="entry name" value="HAMP"/>
    <property type="match status" value="1"/>
</dbReference>
<keyword evidence="10" id="KW-0472">Membrane</keyword>
<dbReference type="Gene3D" id="3.30.565.10">
    <property type="entry name" value="Histidine kinase-like ATPase, C-terminal domain"/>
    <property type="match status" value="1"/>
</dbReference>
<dbReference type="SMART" id="SM00387">
    <property type="entry name" value="HATPase_c"/>
    <property type="match status" value="1"/>
</dbReference>
<dbReference type="InterPro" id="IPR003660">
    <property type="entry name" value="HAMP_dom"/>
</dbReference>
<dbReference type="PROSITE" id="PS50109">
    <property type="entry name" value="HIS_KIN"/>
    <property type="match status" value="1"/>
</dbReference>
<keyword evidence="7" id="KW-0902">Two-component regulatory system</keyword>
<evidence type="ECO:0000259" key="12">
    <source>
        <dbReference type="PROSITE" id="PS50885"/>
    </source>
</evidence>
<feature type="transmembrane region" description="Helical" evidence="10">
    <location>
        <begin position="152"/>
        <end position="172"/>
    </location>
</feature>
<dbReference type="InterPro" id="IPR036890">
    <property type="entry name" value="HATPase_C_sf"/>
</dbReference>
<keyword evidence="5" id="KW-0808">Transferase</keyword>
<keyword evidence="6 13" id="KW-0418">Kinase</keyword>
<dbReference type="Pfam" id="PF02518">
    <property type="entry name" value="HATPase_c"/>
    <property type="match status" value="1"/>
</dbReference>
<evidence type="ECO:0000256" key="1">
    <source>
        <dbReference type="ARBA" id="ARBA00000085"/>
    </source>
</evidence>
<dbReference type="Gene3D" id="1.20.5.1930">
    <property type="match status" value="1"/>
</dbReference>
<evidence type="ECO:0000259" key="11">
    <source>
        <dbReference type="PROSITE" id="PS50109"/>
    </source>
</evidence>
<dbReference type="EC" id="2.7.13.3" evidence="3"/>
<dbReference type="CDD" id="cd16917">
    <property type="entry name" value="HATPase_UhpB-NarQ-NarX-like"/>
    <property type="match status" value="1"/>
</dbReference>
<sequence length="446" mass="49669">MSLRNLINLRILLSVLLILILGGAIAIWQARQSVDRELRSSFQLISQMVKSEVNQADMIRGNDDWLQSFRALGHMRHVEISLIDAQGAETEILSVPEYEEAKKPPAWFIAAVMTDYLHAEYPLNVPEGAGQRIKVSADPMDEVSEAWRESQIYFWSIVLMMVVIFLAINLVFHSMLRAVGAILSGLRQVESGKYGEKLPRINISEFDAIAVEINHLSEALNHARKNNQALARHTLQIQEKERRHLSRELHDEMGQSLAAIKAMAVACKSSDADVPTIAESIIGICNHLSGEVRLMMRTLHPLSLGDLGLGATLTDLVSEYRRRHSGLRITLDYDDNLELLSHEVAIHVYRIVQECLTNVIRHARAESVNVAVVLSGLNGDRQVEIHIEDNGIGGESEGEGFGVRAMRERVESLGGRFSFESEPGQGVSVKASMPFIEKQQDGSKSD</sequence>
<comment type="subcellular location">
    <subcellularLocation>
        <location evidence="2">Membrane</location>
    </subcellularLocation>
</comment>
<name>A0AAW8AYY4_9GAMM</name>
<comment type="catalytic activity">
    <reaction evidence="1">
        <text>ATP + protein L-histidine = ADP + protein N-phospho-L-histidine.</text>
        <dbReference type="EC" id="2.7.13.3"/>
    </reaction>
</comment>
<dbReference type="Proteomes" id="UP001178354">
    <property type="component" value="Unassembled WGS sequence"/>
</dbReference>
<keyword evidence="8" id="KW-0175">Coiled coil</keyword>
<dbReference type="InterPro" id="IPR005467">
    <property type="entry name" value="His_kinase_dom"/>
</dbReference>
<evidence type="ECO:0000256" key="8">
    <source>
        <dbReference type="SAM" id="Coils"/>
    </source>
</evidence>
<feature type="domain" description="HAMP" evidence="12">
    <location>
        <begin position="173"/>
        <end position="225"/>
    </location>
</feature>
<protein>
    <recommendedName>
        <fullName evidence="3">histidine kinase</fullName>
        <ecNumber evidence="3">2.7.13.3</ecNumber>
    </recommendedName>
</protein>
<dbReference type="SUPFAM" id="SSF55874">
    <property type="entry name" value="ATPase domain of HSP90 chaperone/DNA topoisomerase II/histidine kinase"/>
    <property type="match status" value="1"/>
</dbReference>
<keyword evidence="10" id="KW-0812">Transmembrane</keyword>
<evidence type="ECO:0000256" key="9">
    <source>
        <dbReference type="SAM" id="MobiDB-lite"/>
    </source>
</evidence>
<comment type="caution">
    <text evidence="13">The sequence shown here is derived from an EMBL/GenBank/DDBJ whole genome shotgun (WGS) entry which is preliminary data.</text>
</comment>
<dbReference type="PANTHER" id="PTHR24421:SF58">
    <property type="entry name" value="SIGNAL TRANSDUCTION HISTIDINE-PROTEIN KINASE_PHOSPHATASE UHPB"/>
    <property type="match status" value="1"/>
</dbReference>
<evidence type="ECO:0000256" key="7">
    <source>
        <dbReference type="ARBA" id="ARBA00023012"/>
    </source>
</evidence>
<feature type="domain" description="Histidine kinase" evidence="11">
    <location>
        <begin position="244"/>
        <end position="437"/>
    </location>
</feature>
<evidence type="ECO:0000256" key="6">
    <source>
        <dbReference type="ARBA" id="ARBA00022777"/>
    </source>
</evidence>
<feature type="region of interest" description="Disordered" evidence="9">
    <location>
        <begin position="421"/>
        <end position="446"/>
    </location>
</feature>
<proteinExistence type="predicted"/>
<evidence type="ECO:0000313" key="13">
    <source>
        <dbReference type="EMBL" id="MDP1519827.1"/>
    </source>
</evidence>
<reference evidence="13" key="1">
    <citation type="journal article" date="2010" name="Int. J. Syst. Evol. Microbiol.">
        <title>Porticoccus litoralis gen. nov., sp. nov., a gammaproteobacterium isolated from the Yellow Sea.</title>
        <authorList>
            <person name="Oh H.M."/>
            <person name="Kim H."/>
            <person name="Kim K.M."/>
            <person name="Min G.S."/>
            <person name="Cho J.C."/>
        </authorList>
    </citation>
    <scope>NUCLEOTIDE SEQUENCE</scope>
    <source>
        <strain evidence="13">DSM 25064</strain>
    </source>
</reference>
<dbReference type="RefSeq" id="WP_305169339.1">
    <property type="nucleotide sequence ID" value="NZ_JAUUUU010000001.1"/>
</dbReference>
<keyword evidence="14" id="KW-1185">Reference proteome</keyword>
<dbReference type="PANTHER" id="PTHR24421">
    <property type="entry name" value="NITRATE/NITRITE SENSOR PROTEIN NARX-RELATED"/>
    <property type="match status" value="1"/>
</dbReference>
<accession>A0AAW8AYY4</accession>
<keyword evidence="10" id="KW-1133">Transmembrane helix</keyword>
<reference evidence="13" key="2">
    <citation type="submission" date="2023-08" db="EMBL/GenBank/DDBJ databases">
        <authorList>
            <person name="Luo J."/>
        </authorList>
    </citation>
    <scope>NUCLEOTIDE SEQUENCE</scope>
    <source>
        <strain evidence="13">DSM 25064</strain>
    </source>
</reference>
<organism evidence="13 14">
    <name type="scientific">Porticoccus litoralis</name>
    <dbReference type="NCBI Taxonomy" id="434086"/>
    <lineage>
        <taxon>Bacteria</taxon>
        <taxon>Pseudomonadati</taxon>
        <taxon>Pseudomonadota</taxon>
        <taxon>Gammaproteobacteria</taxon>
        <taxon>Cellvibrionales</taxon>
        <taxon>Porticoccaceae</taxon>
        <taxon>Porticoccus</taxon>
    </lineage>
</organism>
<dbReference type="GO" id="GO:0046983">
    <property type="term" value="F:protein dimerization activity"/>
    <property type="evidence" value="ECO:0007669"/>
    <property type="project" value="InterPro"/>
</dbReference>
<dbReference type="GO" id="GO:0000155">
    <property type="term" value="F:phosphorelay sensor kinase activity"/>
    <property type="evidence" value="ECO:0007669"/>
    <property type="project" value="InterPro"/>
</dbReference>